<reference evidence="3 4" key="2">
    <citation type="submission" date="2018-06" db="EMBL/GenBank/DDBJ databases">
        <title>Sequencing of bacterial isolates from soil warming experiment in Harvard Forest, Massachusetts, USA.</title>
        <authorList>
            <person name="Deangelis K.PhD."/>
        </authorList>
    </citation>
    <scope>NUCLEOTIDE SEQUENCE [LARGE SCALE GENOMIC DNA]</scope>
    <source>
        <strain evidence="3 4">GAS496</strain>
    </source>
</reference>
<evidence type="ECO:0000256" key="1">
    <source>
        <dbReference type="SAM" id="MobiDB-lite"/>
    </source>
</evidence>
<keyword evidence="2" id="KW-0732">Signal</keyword>
<dbReference type="EMBL" id="QJJU01000028">
    <property type="protein sequence ID" value="PXX01583.1"/>
    <property type="molecule type" value="Genomic_DNA"/>
</dbReference>
<proteinExistence type="predicted"/>
<organism evidence="3 4">
    <name type="scientific">Mycolicibacterium moriokaense</name>
    <dbReference type="NCBI Taxonomy" id="39691"/>
    <lineage>
        <taxon>Bacteria</taxon>
        <taxon>Bacillati</taxon>
        <taxon>Actinomycetota</taxon>
        <taxon>Actinomycetes</taxon>
        <taxon>Mycobacteriales</taxon>
        <taxon>Mycobacteriaceae</taxon>
        <taxon>Mycolicibacterium</taxon>
    </lineage>
</organism>
<dbReference type="RefSeq" id="WP_110319475.1">
    <property type="nucleotide sequence ID" value="NZ_QJJU01000028.1"/>
</dbReference>
<evidence type="ECO:0000313" key="4">
    <source>
        <dbReference type="Proteomes" id="UP000247781"/>
    </source>
</evidence>
<sequence>MTTNRFWPALTGVAICLGVTACASGEPTPPTPPPAAAGTAVTTTGDVAGHPTSPVTGRGEVNACSAITQQEATAALGTDAGPGQKTTEAGVGDRCTYSAGTSSVLVNIVYAGGKAAYDHAHEVLTSTQPGALNEVTGVGDGAFGTFGGPQGTVEFYKGDTVVVVTLRIPGTSQPPKNEAITLAKIAADRI</sequence>
<evidence type="ECO:0008006" key="5">
    <source>
        <dbReference type="Google" id="ProtNLM"/>
    </source>
</evidence>
<dbReference type="Proteomes" id="UP000247781">
    <property type="component" value="Unassembled WGS sequence"/>
</dbReference>
<dbReference type="PROSITE" id="PS51257">
    <property type="entry name" value="PROKAR_LIPOPROTEIN"/>
    <property type="match status" value="1"/>
</dbReference>
<reference evidence="4" key="1">
    <citation type="submission" date="2018-05" db="EMBL/GenBank/DDBJ databases">
        <authorList>
            <person name="Deangelis K."/>
            <person name="Huntemann M."/>
            <person name="Clum A."/>
            <person name="Pillay M."/>
            <person name="Palaniappan K."/>
            <person name="Varghese N."/>
            <person name="Mikhailova N."/>
            <person name="Stamatis D."/>
            <person name="Reddy T."/>
            <person name="Daum C."/>
            <person name="Shapiro N."/>
            <person name="Ivanova N."/>
            <person name="Kyrpides N."/>
            <person name="Woyke T."/>
        </authorList>
    </citation>
    <scope>NUCLEOTIDE SEQUENCE [LARGE SCALE GENOMIC DNA]</scope>
    <source>
        <strain evidence="4">GAS496</strain>
    </source>
</reference>
<dbReference type="AlphaFoldDB" id="A0A318HD48"/>
<feature type="compositionally biased region" description="Low complexity" evidence="1">
    <location>
        <begin position="36"/>
        <end position="49"/>
    </location>
</feature>
<keyword evidence="4" id="KW-1185">Reference proteome</keyword>
<comment type="caution">
    <text evidence="3">The sequence shown here is derived from an EMBL/GenBank/DDBJ whole genome shotgun (WGS) entry which is preliminary data.</text>
</comment>
<feature type="signal peptide" evidence="2">
    <location>
        <begin position="1"/>
        <end position="23"/>
    </location>
</feature>
<feature type="chain" id="PRO_5016374803" description="DUF3558 domain-containing protein" evidence="2">
    <location>
        <begin position="24"/>
        <end position="190"/>
    </location>
</feature>
<evidence type="ECO:0000256" key="2">
    <source>
        <dbReference type="SAM" id="SignalP"/>
    </source>
</evidence>
<protein>
    <recommendedName>
        <fullName evidence="5">DUF3558 domain-containing protein</fullName>
    </recommendedName>
</protein>
<name>A0A318HD48_9MYCO</name>
<feature type="region of interest" description="Disordered" evidence="1">
    <location>
        <begin position="25"/>
        <end position="55"/>
    </location>
</feature>
<accession>A0A318HD48</accession>
<gene>
    <name evidence="3" type="ORF">C8E89_12869</name>
</gene>
<evidence type="ECO:0000313" key="3">
    <source>
        <dbReference type="EMBL" id="PXX01583.1"/>
    </source>
</evidence>